<feature type="DNA-binding region" description="H-T-H motif" evidence="4">
    <location>
        <begin position="36"/>
        <end position="55"/>
    </location>
</feature>
<dbReference type="InterPro" id="IPR049445">
    <property type="entry name" value="TetR_SbtR-like_C"/>
</dbReference>
<dbReference type="InterPro" id="IPR009057">
    <property type="entry name" value="Homeodomain-like_sf"/>
</dbReference>
<dbReference type="Pfam" id="PF21597">
    <property type="entry name" value="TetR_C_43"/>
    <property type="match status" value="1"/>
</dbReference>
<dbReference type="PROSITE" id="PS50977">
    <property type="entry name" value="HTH_TETR_2"/>
    <property type="match status" value="1"/>
</dbReference>
<evidence type="ECO:0000256" key="4">
    <source>
        <dbReference type="PROSITE-ProRule" id="PRU00335"/>
    </source>
</evidence>
<dbReference type="Proteomes" id="UP000291591">
    <property type="component" value="Unassembled WGS sequence"/>
</dbReference>
<dbReference type="OrthoDB" id="9795011at2"/>
<evidence type="ECO:0000256" key="3">
    <source>
        <dbReference type="ARBA" id="ARBA00023163"/>
    </source>
</evidence>
<organism evidence="6 7">
    <name type="scientific">Pseudonocardia sediminis</name>
    <dbReference type="NCBI Taxonomy" id="1397368"/>
    <lineage>
        <taxon>Bacteria</taxon>
        <taxon>Bacillati</taxon>
        <taxon>Actinomycetota</taxon>
        <taxon>Actinomycetes</taxon>
        <taxon>Pseudonocardiales</taxon>
        <taxon>Pseudonocardiaceae</taxon>
        <taxon>Pseudonocardia</taxon>
    </lineage>
</organism>
<dbReference type="GO" id="GO:0003700">
    <property type="term" value="F:DNA-binding transcription factor activity"/>
    <property type="evidence" value="ECO:0007669"/>
    <property type="project" value="TreeGrafter"/>
</dbReference>
<evidence type="ECO:0000313" key="6">
    <source>
        <dbReference type="EMBL" id="RZT84284.1"/>
    </source>
</evidence>
<proteinExistence type="predicted"/>
<evidence type="ECO:0000313" key="7">
    <source>
        <dbReference type="Proteomes" id="UP000291591"/>
    </source>
</evidence>
<sequence length="206" mass="21456">MSTSTRRGMRADAARNRELLLDAALAAFAAGGTDATLDGIAKSAGVGIGTLYRHFPTREALVEAVYRNELDRLCDAADDLLTTLPADQALRAWMDRFVDYMVTKKHMADALRAVVASGGTPFAHSRERMGAAVGRLLAAGAADGTLRPDLAPSDVTETPSDGAPACVGGSDVLVGMSGVCMTAGEPEGRAQAGRLLDLLVDGLRAR</sequence>
<keyword evidence="1" id="KW-0805">Transcription regulation</keyword>
<evidence type="ECO:0000256" key="2">
    <source>
        <dbReference type="ARBA" id="ARBA00023125"/>
    </source>
</evidence>
<dbReference type="SUPFAM" id="SSF48498">
    <property type="entry name" value="Tetracyclin repressor-like, C-terminal domain"/>
    <property type="match status" value="1"/>
</dbReference>
<comment type="caution">
    <text evidence="6">The sequence shown here is derived from an EMBL/GenBank/DDBJ whole genome shotgun (WGS) entry which is preliminary data.</text>
</comment>
<dbReference type="InterPro" id="IPR001647">
    <property type="entry name" value="HTH_TetR"/>
</dbReference>
<name>A0A4Q7UTF2_PSEST</name>
<dbReference type="RefSeq" id="WP_130288904.1">
    <property type="nucleotide sequence ID" value="NZ_SHKL01000001.1"/>
</dbReference>
<dbReference type="AlphaFoldDB" id="A0A4Q7UTF2"/>
<reference evidence="6 7" key="1">
    <citation type="submission" date="2019-02" db="EMBL/GenBank/DDBJ databases">
        <title>Sequencing the genomes of 1000 actinobacteria strains.</title>
        <authorList>
            <person name="Klenk H.-P."/>
        </authorList>
    </citation>
    <scope>NUCLEOTIDE SEQUENCE [LARGE SCALE GENOMIC DNA]</scope>
    <source>
        <strain evidence="6 7">DSM 45779</strain>
    </source>
</reference>
<gene>
    <name evidence="6" type="ORF">EV383_1122</name>
</gene>
<keyword evidence="7" id="KW-1185">Reference proteome</keyword>
<accession>A0A4Q7UTF2</accession>
<dbReference type="InterPro" id="IPR050109">
    <property type="entry name" value="HTH-type_TetR-like_transc_reg"/>
</dbReference>
<evidence type="ECO:0000259" key="5">
    <source>
        <dbReference type="PROSITE" id="PS50977"/>
    </source>
</evidence>
<dbReference type="GO" id="GO:0000976">
    <property type="term" value="F:transcription cis-regulatory region binding"/>
    <property type="evidence" value="ECO:0007669"/>
    <property type="project" value="TreeGrafter"/>
</dbReference>
<keyword evidence="2 4" id="KW-0238">DNA-binding</keyword>
<protein>
    <submittedName>
        <fullName evidence="6">TetR family transcriptional regulator</fullName>
    </submittedName>
</protein>
<dbReference type="InterPro" id="IPR036271">
    <property type="entry name" value="Tet_transcr_reg_TetR-rel_C_sf"/>
</dbReference>
<dbReference type="PANTHER" id="PTHR30055">
    <property type="entry name" value="HTH-TYPE TRANSCRIPTIONAL REGULATOR RUTR"/>
    <property type="match status" value="1"/>
</dbReference>
<dbReference type="PRINTS" id="PR00455">
    <property type="entry name" value="HTHTETR"/>
</dbReference>
<feature type="domain" description="HTH tetR-type" evidence="5">
    <location>
        <begin position="14"/>
        <end position="73"/>
    </location>
</feature>
<dbReference type="Pfam" id="PF00440">
    <property type="entry name" value="TetR_N"/>
    <property type="match status" value="1"/>
</dbReference>
<dbReference type="EMBL" id="SHKL01000001">
    <property type="protein sequence ID" value="RZT84284.1"/>
    <property type="molecule type" value="Genomic_DNA"/>
</dbReference>
<evidence type="ECO:0000256" key="1">
    <source>
        <dbReference type="ARBA" id="ARBA00023015"/>
    </source>
</evidence>
<keyword evidence="3" id="KW-0804">Transcription</keyword>
<dbReference type="Gene3D" id="1.10.357.10">
    <property type="entry name" value="Tetracycline Repressor, domain 2"/>
    <property type="match status" value="1"/>
</dbReference>
<dbReference type="PANTHER" id="PTHR30055:SF234">
    <property type="entry name" value="HTH-TYPE TRANSCRIPTIONAL REGULATOR BETI"/>
    <property type="match status" value="1"/>
</dbReference>
<dbReference type="SUPFAM" id="SSF46689">
    <property type="entry name" value="Homeodomain-like"/>
    <property type="match status" value="1"/>
</dbReference>